<evidence type="ECO:0000313" key="5">
    <source>
        <dbReference type="Proteomes" id="UP000002943"/>
    </source>
</evidence>
<dbReference type="PROSITE" id="PS00922">
    <property type="entry name" value="TRANSGLYCOSYLASE"/>
    <property type="match status" value="1"/>
</dbReference>
<dbReference type="AlphaFoldDB" id="E3BPG4"/>
<dbReference type="InterPro" id="IPR000189">
    <property type="entry name" value="Transglyc_AS"/>
</dbReference>
<organism evidence="4 5">
    <name type="scientific">Vibrio caribbeanicus ATCC BAA-2122</name>
    <dbReference type="NCBI Taxonomy" id="796620"/>
    <lineage>
        <taxon>Bacteria</taxon>
        <taxon>Pseudomonadati</taxon>
        <taxon>Pseudomonadota</taxon>
        <taxon>Gammaproteobacteria</taxon>
        <taxon>Vibrionales</taxon>
        <taxon>Vibrionaceae</taxon>
        <taxon>Vibrio</taxon>
    </lineage>
</organism>
<comment type="similarity">
    <text evidence="1">Belongs to the transglycosylase Slt family.</text>
</comment>
<proteinExistence type="inferred from homology"/>
<keyword evidence="2" id="KW-0732">Signal</keyword>
<dbReference type="Gene3D" id="1.10.530.10">
    <property type="match status" value="1"/>
</dbReference>
<sequence length="223" mass="25139">MIGRSLFLFLFAVWLSFGSHASPLPSEIKKQFDILSPYRSQIQARLEANSSLIQDIHQQLKSHQLPPSLALLPMLESSFDPRAVSHAKAVGLWQLIPATAERFGLDVDKHNDQRYDPELSTAAATQYLAFLYEKFGDLTLTLAAYNAGEGRVARAIKRAGNTHFPDLALPKETQQYVRRFYALMKLVDITKLHKSERQHFFLFGQTHSTPLIDLGPLPPLVTL</sequence>
<protein>
    <submittedName>
        <fullName evidence="4">Membrane-bound lytic murein transglycosylase D</fullName>
    </submittedName>
</protein>
<feature type="chain" id="PRO_5003167533" evidence="2">
    <location>
        <begin position="22"/>
        <end position="223"/>
    </location>
</feature>
<reference evidence="4 5" key="1">
    <citation type="journal article" date="2012" name="Int. J. Syst. Evol. Microbiol.">
        <title>Vibrio caribbeanicus sp. nov., isolated from the marine sponge Scleritoderma cyanea.</title>
        <authorList>
            <person name="Hoffmann M."/>
            <person name="Monday S.R."/>
            <person name="Allard M.W."/>
            <person name="Strain E.A."/>
            <person name="Whittaker P."/>
            <person name="Naum M."/>
            <person name="McCarthy P.J."/>
            <person name="Lopez J.V."/>
            <person name="Fischer M."/>
            <person name="Brown E.W."/>
        </authorList>
    </citation>
    <scope>NUCLEOTIDE SEQUENCE [LARGE SCALE GENOMIC DNA]</scope>
    <source>
        <strain evidence="4 5">ATCC BAA-2122</strain>
    </source>
</reference>
<dbReference type="PANTHER" id="PTHR37423">
    <property type="entry name" value="SOLUBLE LYTIC MUREIN TRANSGLYCOSYLASE-RELATED"/>
    <property type="match status" value="1"/>
</dbReference>
<dbReference type="GO" id="GO:0016020">
    <property type="term" value="C:membrane"/>
    <property type="evidence" value="ECO:0007669"/>
    <property type="project" value="InterPro"/>
</dbReference>
<keyword evidence="5" id="KW-1185">Reference proteome</keyword>
<evidence type="ECO:0000259" key="3">
    <source>
        <dbReference type="Pfam" id="PF01464"/>
    </source>
</evidence>
<dbReference type="STRING" id="796620.VIBC2010_04052"/>
<evidence type="ECO:0000256" key="1">
    <source>
        <dbReference type="ARBA" id="ARBA00007734"/>
    </source>
</evidence>
<dbReference type="PANTHER" id="PTHR37423:SF2">
    <property type="entry name" value="MEMBRANE-BOUND LYTIC MUREIN TRANSGLYCOSYLASE C"/>
    <property type="match status" value="1"/>
</dbReference>
<dbReference type="InterPro" id="IPR008258">
    <property type="entry name" value="Transglycosylase_SLT_dom_1"/>
</dbReference>
<dbReference type="CDD" id="cd16894">
    <property type="entry name" value="MltD-like"/>
    <property type="match status" value="1"/>
</dbReference>
<feature type="signal peptide" evidence="2">
    <location>
        <begin position="1"/>
        <end position="21"/>
    </location>
</feature>
<dbReference type="Proteomes" id="UP000002943">
    <property type="component" value="Unassembled WGS sequence"/>
</dbReference>
<dbReference type="SUPFAM" id="SSF53955">
    <property type="entry name" value="Lysozyme-like"/>
    <property type="match status" value="1"/>
</dbReference>
<evidence type="ECO:0000313" key="4">
    <source>
        <dbReference type="EMBL" id="EFP95053.1"/>
    </source>
</evidence>
<accession>E3BPG4</accession>
<dbReference type="GO" id="GO:0000270">
    <property type="term" value="P:peptidoglycan metabolic process"/>
    <property type="evidence" value="ECO:0007669"/>
    <property type="project" value="InterPro"/>
</dbReference>
<dbReference type="GO" id="GO:0008933">
    <property type="term" value="F:peptidoglycan lytic transglycosylase activity"/>
    <property type="evidence" value="ECO:0007669"/>
    <property type="project" value="InterPro"/>
</dbReference>
<comment type="caution">
    <text evidence="4">The sequence shown here is derived from an EMBL/GenBank/DDBJ whole genome shotgun (WGS) entry which is preliminary data.</text>
</comment>
<evidence type="ECO:0000256" key="2">
    <source>
        <dbReference type="SAM" id="SignalP"/>
    </source>
</evidence>
<dbReference type="eggNOG" id="COG0741">
    <property type="taxonomic scope" value="Bacteria"/>
</dbReference>
<gene>
    <name evidence="4" type="ORF">VIBC2010_04052</name>
</gene>
<dbReference type="EMBL" id="AEIU01000108">
    <property type="protein sequence ID" value="EFP95053.1"/>
    <property type="molecule type" value="Genomic_DNA"/>
</dbReference>
<dbReference type="RefSeq" id="WP_009603067.1">
    <property type="nucleotide sequence ID" value="NZ_AEIU01000108.1"/>
</dbReference>
<dbReference type="InterPro" id="IPR023346">
    <property type="entry name" value="Lysozyme-like_dom_sf"/>
</dbReference>
<dbReference type="Pfam" id="PF01464">
    <property type="entry name" value="SLT"/>
    <property type="match status" value="1"/>
</dbReference>
<feature type="domain" description="Transglycosylase SLT" evidence="3">
    <location>
        <begin position="59"/>
        <end position="162"/>
    </location>
</feature>
<name>E3BPG4_9VIBR</name>